<name>A0A4Y2BIX1_ARAVE</name>
<protein>
    <submittedName>
        <fullName evidence="1">Uncharacterized protein</fullName>
    </submittedName>
</protein>
<dbReference type="Proteomes" id="UP000499080">
    <property type="component" value="Unassembled WGS sequence"/>
</dbReference>
<proteinExistence type="predicted"/>
<keyword evidence="2" id="KW-1185">Reference proteome</keyword>
<gene>
    <name evidence="1" type="ORF">AVEN_195102_1</name>
</gene>
<reference evidence="1 2" key="1">
    <citation type="journal article" date="2019" name="Sci. Rep.">
        <title>Orb-weaving spider Araneus ventricosus genome elucidates the spidroin gene catalogue.</title>
        <authorList>
            <person name="Kono N."/>
            <person name="Nakamura H."/>
            <person name="Ohtoshi R."/>
            <person name="Moran D.A.P."/>
            <person name="Shinohara A."/>
            <person name="Yoshida Y."/>
            <person name="Fujiwara M."/>
            <person name="Mori M."/>
            <person name="Tomita M."/>
            <person name="Arakawa K."/>
        </authorList>
    </citation>
    <scope>NUCLEOTIDE SEQUENCE [LARGE SCALE GENOMIC DNA]</scope>
</reference>
<sequence length="135" mass="14558">MAFRGSNTGSRPHWKMSLRSCTPSHFCAYIVSGSFIPEPNGSSFDLTTLITEPTTCSGVVRGRGAPLVQVPLKVSKQNTLLNVCCSAAPLVGGIEERLTLILVDYFINAAYLRLIKSCSSAGLCIRLGTSHRLVR</sequence>
<organism evidence="1 2">
    <name type="scientific">Araneus ventricosus</name>
    <name type="common">Orbweaver spider</name>
    <name type="synonym">Epeira ventricosa</name>
    <dbReference type="NCBI Taxonomy" id="182803"/>
    <lineage>
        <taxon>Eukaryota</taxon>
        <taxon>Metazoa</taxon>
        <taxon>Ecdysozoa</taxon>
        <taxon>Arthropoda</taxon>
        <taxon>Chelicerata</taxon>
        <taxon>Arachnida</taxon>
        <taxon>Araneae</taxon>
        <taxon>Araneomorphae</taxon>
        <taxon>Entelegynae</taxon>
        <taxon>Araneoidea</taxon>
        <taxon>Araneidae</taxon>
        <taxon>Araneus</taxon>
    </lineage>
</organism>
<dbReference type="EMBL" id="BGPR01000077">
    <property type="protein sequence ID" value="GBL91206.1"/>
    <property type="molecule type" value="Genomic_DNA"/>
</dbReference>
<dbReference type="AlphaFoldDB" id="A0A4Y2BIX1"/>
<accession>A0A4Y2BIX1</accession>
<comment type="caution">
    <text evidence="1">The sequence shown here is derived from an EMBL/GenBank/DDBJ whole genome shotgun (WGS) entry which is preliminary data.</text>
</comment>
<evidence type="ECO:0000313" key="1">
    <source>
        <dbReference type="EMBL" id="GBL91206.1"/>
    </source>
</evidence>
<evidence type="ECO:0000313" key="2">
    <source>
        <dbReference type="Proteomes" id="UP000499080"/>
    </source>
</evidence>